<evidence type="ECO:0000256" key="11">
    <source>
        <dbReference type="ARBA" id="ARBA00023306"/>
    </source>
</evidence>
<dbReference type="GO" id="GO:0008017">
    <property type="term" value="F:microtubule binding"/>
    <property type="evidence" value="ECO:0007669"/>
    <property type="project" value="InterPro"/>
</dbReference>
<feature type="binding site" evidence="13">
    <location>
        <begin position="217"/>
        <end position="224"/>
    </location>
    <ligand>
        <name>ATP</name>
        <dbReference type="ChEBI" id="CHEBI:30616"/>
    </ligand>
</feature>
<dbReference type="GO" id="GO:0007019">
    <property type="term" value="P:microtubule depolymerization"/>
    <property type="evidence" value="ECO:0007669"/>
    <property type="project" value="TreeGrafter"/>
</dbReference>
<evidence type="ECO:0000256" key="7">
    <source>
        <dbReference type="ARBA" id="ARBA00022840"/>
    </source>
</evidence>
<dbReference type="SMART" id="SM00129">
    <property type="entry name" value="KISc"/>
    <property type="match status" value="1"/>
</dbReference>
<keyword evidence="8 15" id="KW-0175">Coiled coil</keyword>
<comment type="similarity">
    <text evidence="12">Belongs to the TRAFAC class myosin-kinesin ATPase superfamily. Kinesin family. KIN-13 subfamily.</text>
</comment>
<dbReference type="GO" id="GO:0051301">
    <property type="term" value="P:cell division"/>
    <property type="evidence" value="ECO:0007669"/>
    <property type="project" value="UniProtKB-KW"/>
</dbReference>
<dbReference type="InterPro" id="IPR036961">
    <property type="entry name" value="Kinesin_motor_dom_sf"/>
</dbReference>
<evidence type="ECO:0000256" key="12">
    <source>
        <dbReference type="ARBA" id="ARBA00061030"/>
    </source>
</evidence>
<keyword evidence="5 13" id="KW-0547">Nucleotide-binding</keyword>
<keyword evidence="10" id="KW-0206">Cytoskeleton</keyword>
<proteinExistence type="inferred from homology"/>
<evidence type="ECO:0000256" key="4">
    <source>
        <dbReference type="ARBA" id="ARBA00022701"/>
    </source>
</evidence>
<dbReference type="FunFam" id="3.40.850.10:FF:000012">
    <property type="entry name" value="Kinesin-like protein"/>
    <property type="match status" value="1"/>
</dbReference>
<comment type="subcellular location">
    <subcellularLocation>
        <location evidence="1">Cytoplasm</location>
        <location evidence="1">Cytoskeleton</location>
    </subcellularLocation>
</comment>
<dbReference type="Gene3D" id="3.40.850.10">
    <property type="entry name" value="Kinesin motor domain"/>
    <property type="match status" value="1"/>
</dbReference>
<reference evidence="18" key="3">
    <citation type="submission" date="2025-09" db="UniProtKB">
        <authorList>
            <consortium name="Ensembl"/>
        </authorList>
    </citation>
    <scope>IDENTIFICATION</scope>
</reference>
<evidence type="ECO:0000256" key="3">
    <source>
        <dbReference type="ARBA" id="ARBA00022618"/>
    </source>
</evidence>
<dbReference type="Pfam" id="PF22923">
    <property type="entry name" value="KIF2A-like_1st"/>
    <property type="match status" value="1"/>
</dbReference>
<dbReference type="InterPro" id="IPR027640">
    <property type="entry name" value="Kinesin-like_fam"/>
</dbReference>
<evidence type="ECO:0000256" key="8">
    <source>
        <dbReference type="ARBA" id="ARBA00023054"/>
    </source>
</evidence>
<evidence type="ECO:0000256" key="10">
    <source>
        <dbReference type="ARBA" id="ARBA00023212"/>
    </source>
</evidence>
<evidence type="ECO:0000313" key="19">
    <source>
        <dbReference type="Proteomes" id="UP000694680"/>
    </source>
</evidence>
<keyword evidence="7 13" id="KW-0067">ATP-binding</keyword>
<dbReference type="GO" id="GO:0005524">
    <property type="term" value="F:ATP binding"/>
    <property type="evidence" value="ECO:0007669"/>
    <property type="project" value="UniProtKB-UniRule"/>
</dbReference>
<dbReference type="Ensembl" id="ENSGWIT00000020749.1">
    <property type="protein sequence ID" value="ENSGWIP00000018840.1"/>
    <property type="gene ID" value="ENSGWIG00000008679.1"/>
</dbReference>
<protein>
    <recommendedName>
        <fullName evidence="14">Kinesin-like protein</fullName>
    </recommendedName>
</protein>
<evidence type="ECO:0000256" key="1">
    <source>
        <dbReference type="ARBA" id="ARBA00004245"/>
    </source>
</evidence>
<name>A0A8C5EL36_GOUWI</name>
<evidence type="ECO:0000256" key="16">
    <source>
        <dbReference type="SAM" id="MobiDB-lite"/>
    </source>
</evidence>
<dbReference type="InterPro" id="IPR054473">
    <property type="entry name" value="KIF2A-like_N"/>
</dbReference>
<evidence type="ECO:0000256" key="15">
    <source>
        <dbReference type="SAM" id="Coils"/>
    </source>
</evidence>
<dbReference type="GO" id="GO:0003777">
    <property type="term" value="F:microtubule motor activity"/>
    <property type="evidence" value="ECO:0007669"/>
    <property type="project" value="InterPro"/>
</dbReference>
<dbReference type="InterPro" id="IPR019821">
    <property type="entry name" value="Kinesin_motor_CS"/>
</dbReference>
<evidence type="ECO:0000259" key="17">
    <source>
        <dbReference type="PROSITE" id="PS50067"/>
    </source>
</evidence>
<evidence type="ECO:0000256" key="9">
    <source>
        <dbReference type="ARBA" id="ARBA00023175"/>
    </source>
</evidence>
<organism evidence="18 19">
    <name type="scientific">Gouania willdenowi</name>
    <name type="common">Blunt-snouted clingfish</name>
    <name type="synonym">Lepadogaster willdenowi</name>
    <dbReference type="NCBI Taxonomy" id="441366"/>
    <lineage>
        <taxon>Eukaryota</taxon>
        <taxon>Metazoa</taxon>
        <taxon>Chordata</taxon>
        <taxon>Craniata</taxon>
        <taxon>Vertebrata</taxon>
        <taxon>Euteleostomi</taxon>
        <taxon>Actinopterygii</taxon>
        <taxon>Neopterygii</taxon>
        <taxon>Teleostei</taxon>
        <taxon>Neoteleostei</taxon>
        <taxon>Acanthomorphata</taxon>
        <taxon>Ovalentaria</taxon>
        <taxon>Blenniimorphae</taxon>
        <taxon>Blenniiformes</taxon>
        <taxon>Gobiesocoidei</taxon>
        <taxon>Gobiesocidae</taxon>
        <taxon>Gobiesocinae</taxon>
        <taxon>Gouania</taxon>
    </lineage>
</organism>
<dbReference type="GO" id="GO:0007018">
    <property type="term" value="P:microtubule-based movement"/>
    <property type="evidence" value="ECO:0007669"/>
    <property type="project" value="InterPro"/>
</dbReference>
<dbReference type="CDD" id="cd01367">
    <property type="entry name" value="KISc_KIF2_like"/>
    <property type="match status" value="1"/>
</dbReference>
<dbReference type="PROSITE" id="PS00411">
    <property type="entry name" value="KINESIN_MOTOR_1"/>
    <property type="match status" value="1"/>
</dbReference>
<evidence type="ECO:0000256" key="5">
    <source>
        <dbReference type="ARBA" id="ARBA00022741"/>
    </source>
</evidence>
<dbReference type="PRINTS" id="PR00380">
    <property type="entry name" value="KINESINHEAVY"/>
</dbReference>
<dbReference type="PANTHER" id="PTHR47971:SF8">
    <property type="entry name" value="KINESIN-LIKE PROTEIN"/>
    <property type="match status" value="1"/>
</dbReference>
<gene>
    <name evidence="18" type="primary">kif2a</name>
</gene>
<keyword evidence="2" id="KW-0963">Cytoplasm</keyword>
<feature type="domain" description="Kinesin motor" evidence="17">
    <location>
        <begin position="115"/>
        <end position="457"/>
    </location>
</feature>
<evidence type="ECO:0000256" key="13">
    <source>
        <dbReference type="PROSITE-ProRule" id="PRU00283"/>
    </source>
</evidence>
<keyword evidence="19" id="KW-1185">Reference proteome</keyword>
<keyword evidence="6" id="KW-0498">Mitosis</keyword>
<evidence type="ECO:0000256" key="2">
    <source>
        <dbReference type="ARBA" id="ARBA00022490"/>
    </source>
</evidence>
<evidence type="ECO:0000256" key="14">
    <source>
        <dbReference type="RuleBase" id="RU000394"/>
    </source>
</evidence>
<evidence type="ECO:0000256" key="6">
    <source>
        <dbReference type="ARBA" id="ARBA00022776"/>
    </source>
</evidence>
<dbReference type="PANTHER" id="PTHR47971">
    <property type="entry name" value="KINESIN-RELATED PROTEIN 6"/>
    <property type="match status" value="1"/>
</dbReference>
<dbReference type="Pfam" id="PF00225">
    <property type="entry name" value="Kinesin"/>
    <property type="match status" value="1"/>
</dbReference>
<keyword evidence="4 14" id="KW-0493">Microtubule</keyword>
<keyword evidence="11" id="KW-0131">Cell cycle</keyword>
<evidence type="ECO:0000313" key="18">
    <source>
        <dbReference type="Ensembl" id="ENSGWIP00000018840.1"/>
    </source>
</evidence>
<dbReference type="PROSITE" id="PS50067">
    <property type="entry name" value="KINESIN_MOTOR_2"/>
    <property type="match status" value="1"/>
</dbReference>
<dbReference type="InterPro" id="IPR001752">
    <property type="entry name" value="Kinesin_motor_dom"/>
</dbReference>
<reference evidence="18" key="1">
    <citation type="submission" date="2020-06" db="EMBL/GenBank/DDBJ databases">
        <authorList>
            <consortium name="Wellcome Sanger Institute Data Sharing"/>
        </authorList>
    </citation>
    <scope>NUCLEOTIDE SEQUENCE [LARGE SCALE GENOMIC DNA]</scope>
</reference>
<accession>A0A8C5EL36</accession>
<dbReference type="InterPro" id="IPR027417">
    <property type="entry name" value="P-loop_NTPase"/>
</dbReference>
<keyword evidence="3" id="KW-0132">Cell division</keyword>
<dbReference type="SUPFAM" id="SSF52540">
    <property type="entry name" value="P-loop containing nucleoside triphosphate hydrolases"/>
    <property type="match status" value="1"/>
</dbReference>
<sequence length="608" mass="69449">MVTSLHEDNESVTVEWIESGDTKGKEIDLESIFALNPDVVPDEEIPQSPEAPPPSNVAKTSRVPKVNDCVCRAARRKSNCVKEVEKLQEKREKRRLQQQELREKRAQEVDVNLPNYEIMCMIRDFRASLDYRPLTTNDLVKLTTKDLDVITIPSKDVVMVHEPKQKVDLTRYLENQTFRFDYAFDENSTNEMVYRFTAQPLVETIFERGMATCFAYGQTGSGKTHTMGGDFSGKNQDCSKGIYALSARDVFLMLRKPNYKKMDLQVFATFFEIYSGKVFDLLNRKAKLRVLEDGKQQVQVVGLQERDVKCTEDVLKLIEMGNSCRTSGQTSANAHSSRSHAVFQIILRRRGKMHGKFSLIDLAGNERGADTSSADRQTRLEGAEINKSLLALKECIRALGRNKPHTPFRASKLTQVLRDSFIGENSRTCMIATISPGMASCENTLNTLRYANRVTELSMHPSAVMEELQGGHMTQLEVLEAQWGVGSSPQRDDLKLLCEQYEEEVSPQLFTFHEAVSQLVEMEEQVLEDHRAVFQESIRWLEDEKVLLEMTEEVDYDVESYATQLEQILDQKIDILTELRDKVKSFRCTLQEEEQASQQITPRRPRAL</sequence>
<dbReference type="AlphaFoldDB" id="A0A8C5EL36"/>
<keyword evidence="9 13" id="KW-0505">Motor protein</keyword>
<dbReference type="GO" id="GO:0005874">
    <property type="term" value="C:microtubule"/>
    <property type="evidence" value="ECO:0007669"/>
    <property type="project" value="UniProtKB-KW"/>
</dbReference>
<feature type="coiled-coil region" evidence="15">
    <location>
        <begin position="562"/>
        <end position="596"/>
    </location>
</feature>
<dbReference type="Proteomes" id="UP000694680">
    <property type="component" value="Chromosome 12"/>
</dbReference>
<reference evidence="18" key="2">
    <citation type="submission" date="2025-08" db="UniProtKB">
        <authorList>
            <consortium name="Ensembl"/>
        </authorList>
    </citation>
    <scope>IDENTIFICATION</scope>
</reference>
<feature type="region of interest" description="Disordered" evidence="16">
    <location>
        <begin position="38"/>
        <end position="62"/>
    </location>
</feature>